<dbReference type="GO" id="GO:0006298">
    <property type="term" value="P:mismatch repair"/>
    <property type="evidence" value="ECO:0007669"/>
    <property type="project" value="InterPro"/>
</dbReference>
<dbReference type="Proteomes" id="UP000286715">
    <property type="component" value="Unassembled WGS sequence"/>
</dbReference>
<dbReference type="GO" id="GO:0140664">
    <property type="term" value="F:ATP-dependent DNA damage sensor activity"/>
    <property type="evidence" value="ECO:0007669"/>
    <property type="project" value="InterPro"/>
</dbReference>
<keyword evidence="7" id="KW-0378">Hydrolase</keyword>
<dbReference type="GO" id="GO:0005524">
    <property type="term" value="F:ATP binding"/>
    <property type="evidence" value="ECO:0007669"/>
    <property type="project" value="UniProtKB-KW"/>
</dbReference>
<dbReference type="InterPro" id="IPR045076">
    <property type="entry name" value="MutS"/>
</dbReference>
<name>A0A401XM10_9FLAO</name>
<dbReference type="PIRSF" id="PIRSF005814">
    <property type="entry name" value="MutS_YshD"/>
    <property type="match status" value="1"/>
</dbReference>
<feature type="coiled-coil region" evidence="4">
    <location>
        <begin position="513"/>
        <end position="586"/>
    </location>
</feature>
<proteinExistence type="predicted"/>
<evidence type="ECO:0000313" key="7">
    <source>
        <dbReference type="EMBL" id="GCD78047.1"/>
    </source>
</evidence>
<dbReference type="OrthoDB" id="9808166at2"/>
<dbReference type="GO" id="GO:0004519">
    <property type="term" value="F:endonuclease activity"/>
    <property type="evidence" value="ECO:0007669"/>
    <property type="project" value="UniProtKB-KW"/>
</dbReference>
<dbReference type="GO" id="GO:0030983">
    <property type="term" value="F:mismatched DNA binding"/>
    <property type="evidence" value="ECO:0007669"/>
    <property type="project" value="InterPro"/>
</dbReference>
<keyword evidence="1" id="KW-0547">Nucleotide-binding</keyword>
<dbReference type="SMART" id="SM00533">
    <property type="entry name" value="MUTSd"/>
    <property type="match status" value="1"/>
</dbReference>
<feature type="domain" description="DNA mismatch repair proteins mutS family" evidence="6">
    <location>
        <begin position="418"/>
        <end position="434"/>
    </location>
</feature>
<dbReference type="PANTHER" id="PTHR48466">
    <property type="entry name" value="OS10G0509000 PROTEIN-RELATED"/>
    <property type="match status" value="1"/>
</dbReference>
<dbReference type="RefSeq" id="WP_124398109.1">
    <property type="nucleotide sequence ID" value="NZ_BHZE01000015.1"/>
</dbReference>
<keyword evidence="7" id="KW-0255">Endonuclease</keyword>
<evidence type="ECO:0000256" key="2">
    <source>
        <dbReference type="ARBA" id="ARBA00022840"/>
    </source>
</evidence>
<dbReference type="SUPFAM" id="SSF48334">
    <property type="entry name" value="DNA repair protein MutS, domain III"/>
    <property type="match status" value="1"/>
</dbReference>
<dbReference type="InterPro" id="IPR007696">
    <property type="entry name" value="DNA_mismatch_repair_MutS_core"/>
</dbReference>
<evidence type="ECO:0000256" key="3">
    <source>
        <dbReference type="ARBA" id="ARBA00023125"/>
    </source>
</evidence>
<dbReference type="GO" id="GO:0045910">
    <property type="term" value="P:negative regulation of DNA recombination"/>
    <property type="evidence" value="ECO:0007669"/>
    <property type="project" value="InterPro"/>
</dbReference>
<feature type="region of interest" description="Disordered" evidence="5">
    <location>
        <begin position="701"/>
        <end position="720"/>
    </location>
</feature>
<sequence>MYIYPKTLTDILEFQAIAEHISQKCVLSKAAEALRQIAPHTDYQQLQAEINAVQEVMLLTSRTSGIPALGHEDCTRAFKILKTGSGTVDEKGFLAIRQLCEAFENVFKFLFQNKELAPMLWRLIEKRPLEPQIIALIDKVFDTRGNIKSSASPLLASIREELQRKRQQSDKLFYKIVHRLESSGILADFKESVHENRRVLAVLASHKNKVNGIFHGSSGKNMVVFVEPPETIEINNEIARLADDERREILRILTELTYQLSVYYPVLSEMEEILVHLDTLKARAAFGIEIGGCMPQVTESPAVIKIVNGYNPALLLHNRQRNKPTVPLTIELNRHQRVMVISGPNAGGKSVAMKTVGLLVLMLQSGIPIPVAPESSFGLIHSIFGDIGDAQSIENELSTYSSRLNKMKHILRRMGKKSLILIDEFGSGSDPELGSAIAMVFLEEIQKSGALAVITTHFNKIKALAAQLSNVQNASMRFDRETLQPLYQLHIGAPGSSYTFEVAQNVGIPREIIDRAKEKLENSTVEVDRLLVSIQQEKQNLELQTKQLEKRLEELSHLKETQEKKIHRLEEKLEKQSEINRQQSEKLMWGSRFSQLVNMWEQNPTPANKKIISQKFWRLLQEKAAENSKKREAEATEKAETRSKTLKRLLNIPVNVGDQVKLLENNLIGQLVDVKKDKYHIRLGNMVAILERNQFVPLFNKKKKAEKQKPSSKETPATDT</sequence>
<dbReference type="InterPro" id="IPR027417">
    <property type="entry name" value="P-loop_NTPase"/>
</dbReference>
<evidence type="ECO:0000259" key="6">
    <source>
        <dbReference type="PROSITE" id="PS00486"/>
    </source>
</evidence>
<dbReference type="Pfam" id="PF00488">
    <property type="entry name" value="MutS_V"/>
    <property type="match status" value="1"/>
</dbReference>
<keyword evidence="4" id="KW-0175">Coiled coil</keyword>
<organism evidence="7 8">
    <name type="scientific">Thermaurantimonas aggregans</name>
    <dbReference type="NCBI Taxonomy" id="2173829"/>
    <lineage>
        <taxon>Bacteria</taxon>
        <taxon>Pseudomonadati</taxon>
        <taxon>Bacteroidota</taxon>
        <taxon>Flavobacteriia</taxon>
        <taxon>Flavobacteriales</taxon>
        <taxon>Schleiferiaceae</taxon>
        <taxon>Thermaurantimonas</taxon>
    </lineage>
</organism>
<keyword evidence="2" id="KW-0067">ATP-binding</keyword>
<accession>A0A401XM10</accession>
<reference evidence="7 8" key="1">
    <citation type="submission" date="2018-11" db="EMBL/GenBank/DDBJ databases">
        <title>Schleiferia aggregans sp. nov., a moderately thermophilic heterotrophic bacterium isolated from microbial mats at a terrestrial hot spring.</title>
        <authorList>
            <person name="Iino T."/>
            <person name="Ohkuma M."/>
            <person name="Haruta S."/>
        </authorList>
    </citation>
    <scope>NUCLEOTIDE SEQUENCE [LARGE SCALE GENOMIC DNA]</scope>
    <source>
        <strain evidence="7 8">LA</strain>
    </source>
</reference>
<comment type="caution">
    <text evidence="7">The sequence shown here is derived from an EMBL/GenBank/DDBJ whole genome shotgun (WGS) entry which is preliminary data.</text>
</comment>
<keyword evidence="8" id="KW-1185">Reference proteome</keyword>
<dbReference type="InterPro" id="IPR036187">
    <property type="entry name" value="DNA_mismatch_repair_MutS_sf"/>
</dbReference>
<dbReference type="AlphaFoldDB" id="A0A401XM10"/>
<dbReference type="InterPro" id="IPR005747">
    <property type="entry name" value="MutS2"/>
</dbReference>
<dbReference type="PANTHER" id="PTHR48466:SF2">
    <property type="entry name" value="OS10G0509000 PROTEIN"/>
    <property type="match status" value="1"/>
</dbReference>
<evidence type="ECO:0000313" key="8">
    <source>
        <dbReference type="Proteomes" id="UP000286715"/>
    </source>
</evidence>
<dbReference type="GO" id="GO:0016887">
    <property type="term" value="F:ATP hydrolysis activity"/>
    <property type="evidence" value="ECO:0007669"/>
    <property type="project" value="InterPro"/>
</dbReference>
<gene>
    <name evidence="7" type="ORF">JCM31826_15290</name>
</gene>
<evidence type="ECO:0000256" key="1">
    <source>
        <dbReference type="ARBA" id="ARBA00022741"/>
    </source>
</evidence>
<dbReference type="SMART" id="SM00534">
    <property type="entry name" value="MUTSac"/>
    <property type="match status" value="1"/>
</dbReference>
<keyword evidence="7" id="KW-0540">Nuclease</keyword>
<protein>
    <submittedName>
        <fullName evidence="7">Endonuclease MutS2</fullName>
    </submittedName>
</protein>
<dbReference type="InterPro" id="IPR000432">
    <property type="entry name" value="DNA_mismatch_repair_MutS_C"/>
</dbReference>
<evidence type="ECO:0000256" key="4">
    <source>
        <dbReference type="SAM" id="Coils"/>
    </source>
</evidence>
<dbReference type="Gene3D" id="3.40.50.300">
    <property type="entry name" value="P-loop containing nucleotide triphosphate hydrolases"/>
    <property type="match status" value="1"/>
</dbReference>
<dbReference type="NCBIfam" id="TIGR01069">
    <property type="entry name" value="mutS2"/>
    <property type="match status" value="1"/>
</dbReference>
<dbReference type="PROSITE" id="PS00486">
    <property type="entry name" value="DNA_MISMATCH_REPAIR_2"/>
    <property type="match status" value="1"/>
</dbReference>
<dbReference type="SUPFAM" id="SSF52540">
    <property type="entry name" value="P-loop containing nucleoside triphosphate hydrolases"/>
    <property type="match status" value="1"/>
</dbReference>
<evidence type="ECO:0000256" key="5">
    <source>
        <dbReference type="SAM" id="MobiDB-lite"/>
    </source>
</evidence>
<keyword evidence="3" id="KW-0238">DNA-binding</keyword>
<dbReference type="EMBL" id="BHZE01000015">
    <property type="protein sequence ID" value="GCD78047.1"/>
    <property type="molecule type" value="Genomic_DNA"/>
</dbReference>